<proteinExistence type="predicted"/>
<dbReference type="EMBL" id="JASCZI010182116">
    <property type="protein sequence ID" value="MED6187071.1"/>
    <property type="molecule type" value="Genomic_DNA"/>
</dbReference>
<dbReference type="InterPro" id="IPR027417">
    <property type="entry name" value="P-loop_NTPase"/>
</dbReference>
<protein>
    <recommendedName>
        <fullName evidence="3">NB-ARC domain-containing protein</fullName>
    </recommendedName>
</protein>
<sequence length="111" mass="12515">MGSTLEGSSYIKHSLNKRVLLVLNNVDRLEQLDSLAGRGDWYAPGSRIVITTRDANFLNNQVLDGFKIQKYCINEGEFEGMEGAQPKQKHDKVVEEEMVGFVNIFNNVPNN</sequence>
<dbReference type="PANTHER" id="PTHR11017">
    <property type="entry name" value="LEUCINE-RICH REPEAT-CONTAINING PROTEIN"/>
    <property type="match status" value="1"/>
</dbReference>
<dbReference type="SUPFAM" id="SSF52540">
    <property type="entry name" value="P-loop containing nucleoside triphosphate hydrolases"/>
    <property type="match status" value="1"/>
</dbReference>
<evidence type="ECO:0000313" key="2">
    <source>
        <dbReference type="Proteomes" id="UP001341840"/>
    </source>
</evidence>
<dbReference type="Gene3D" id="3.40.50.300">
    <property type="entry name" value="P-loop containing nucleotide triphosphate hydrolases"/>
    <property type="match status" value="1"/>
</dbReference>
<reference evidence="1 2" key="1">
    <citation type="journal article" date="2023" name="Plants (Basel)">
        <title>Bridging the Gap: Combining Genomics and Transcriptomics Approaches to Understand Stylosanthes scabra, an Orphan Legume from the Brazilian Caatinga.</title>
        <authorList>
            <person name="Ferreira-Neto J.R.C."/>
            <person name="da Silva M.D."/>
            <person name="Binneck E."/>
            <person name="de Melo N.F."/>
            <person name="da Silva R.H."/>
            <person name="de Melo A.L.T.M."/>
            <person name="Pandolfi V."/>
            <person name="Bustamante F.O."/>
            <person name="Brasileiro-Vidal A.C."/>
            <person name="Benko-Iseppon A.M."/>
        </authorList>
    </citation>
    <scope>NUCLEOTIDE SEQUENCE [LARGE SCALE GENOMIC DNA]</scope>
    <source>
        <tissue evidence="1">Leaves</tissue>
    </source>
</reference>
<evidence type="ECO:0008006" key="3">
    <source>
        <dbReference type="Google" id="ProtNLM"/>
    </source>
</evidence>
<organism evidence="1 2">
    <name type="scientific">Stylosanthes scabra</name>
    <dbReference type="NCBI Taxonomy" id="79078"/>
    <lineage>
        <taxon>Eukaryota</taxon>
        <taxon>Viridiplantae</taxon>
        <taxon>Streptophyta</taxon>
        <taxon>Embryophyta</taxon>
        <taxon>Tracheophyta</taxon>
        <taxon>Spermatophyta</taxon>
        <taxon>Magnoliopsida</taxon>
        <taxon>eudicotyledons</taxon>
        <taxon>Gunneridae</taxon>
        <taxon>Pentapetalae</taxon>
        <taxon>rosids</taxon>
        <taxon>fabids</taxon>
        <taxon>Fabales</taxon>
        <taxon>Fabaceae</taxon>
        <taxon>Papilionoideae</taxon>
        <taxon>50 kb inversion clade</taxon>
        <taxon>dalbergioids sensu lato</taxon>
        <taxon>Dalbergieae</taxon>
        <taxon>Pterocarpus clade</taxon>
        <taxon>Stylosanthes</taxon>
    </lineage>
</organism>
<gene>
    <name evidence="1" type="ORF">PIB30_072925</name>
</gene>
<keyword evidence="2" id="KW-1185">Reference proteome</keyword>
<dbReference type="Proteomes" id="UP001341840">
    <property type="component" value="Unassembled WGS sequence"/>
</dbReference>
<dbReference type="InterPro" id="IPR044974">
    <property type="entry name" value="Disease_R_plants"/>
</dbReference>
<comment type="caution">
    <text evidence="1">The sequence shown here is derived from an EMBL/GenBank/DDBJ whole genome shotgun (WGS) entry which is preliminary data.</text>
</comment>
<name>A0ABU6WNU0_9FABA</name>
<evidence type="ECO:0000313" key="1">
    <source>
        <dbReference type="EMBL" id="MED6187071.1"/>
    </source>
</evidence>
<accession>A0ABU6WNU0</accession>
<dbReference type="PANTHER" id="PTHR11017:SF570">
    <property type="entry name" value="DISEASE RESISTANCE PROTEIN (TIR-NBS CLASS)-RELATED"/>
    <property type="match status" value="1"/>
</dbReference>